<feature type="compositionally biased region" description="Basic and acidic residues" evidence="4">
    <location>
        <begin position="81"/>
        <end position="90"/>
    </location>
</feature>
<dbReference type="PANTHER" id="PTHR33840:SF2">
    <property type="entry name" value="TLE1 PHOSPHOLIPASE DOMAIN-CONTAINING PROTEIN"/>
    <property type="match status" value="1"/>
</dbReference>
<feature type="repeat" description="WD" evidence="3">
    <location>
        <begin position="1001"/>
        <end position="1033"/>
    </location>
</feature>
<dbReference type="Pfam" id="PF09994">
    <property type="entry name" value="T6SS_Tle1-like_cat"/>
    <property type="match status" value="1"/>
</dbReference>
<organism evidence="6 7">
    <name type="scientific">Exidia glandulosa HHB12029</name>
    <dbReference type="NCBI Taxonomy" id="1314781"/>
    <lineage>
        <taxon>Eukaryota</taxon>
        <taxon>Fungi</taxon>
        <taxon>Dikarya</taxon>
        <taxon>Basidiomycota</taxon>
        <taxon>Agaricomycotina</taxon>
        <taxon>Agaricomycetes</taxon>
        <taxon>Auriculariales</taxon>
        <taxon>Exidiaceae</taxon>
        <taxon>Exidia</taxon>
    </lineage>
</organism>
<dbReference type="Pfam" id="PF00400">
    <property type="entry name" value="WD40"/>
    <property type="match status" value="5"/>
</dbReference>
<accession>A0A165CXW3</accession>
<dbReference type="PROSITE" id="PS50082">
    <property type="entry name" value="WD_REPEATS_2"/>
    <property type="match status" value="5"/>
</dbReference>
<sequence length="1044" mass="114491">MSPGCPTWEERNALYDAKLPAAFARIKISGVDRLSVFGVAVTIASSSRLQFSVPDLAHARPSSGLGTASVVPIPPTATPRTDGDGKRGDGASKPLPPYHARYICPNCQGSSGGKNLVVCIDGTSNQFTETRNTNVVELYSMLDKSDSQVTFYNSGIGTYAQPSWRAWSYYKQVIANKLDLAFALRFEKIILSAYGWLSENYRDGDRIYLFGFSRGAYQVRVLSAMIQVVGLIYKGNDDQIPFAYELYAAHKAVAPQAQPAPVAPEPFPNIGTPPIYIPPPPPPFETGSNYTELIAPRVPSLAKRLSAKVRALWQTSKKSRSTLATIRKRHSAQEQFKEAFARSVRVHFVGAWDTVSSVGIVRTNSLPLTIDGMEHVCYFRHALALDERRVKFLPEYARGGWGPKTPGVAAPSTDSDAHPQEPHTKEVWFPGCHSDIGGSTEPERNSWSEDGSKLKFGPALRWMSFEALLAGLRLKKSPQTWDDPKATNSLSLFWRLIELLPMKRLTYNRIATSNTATSRWPHLSKRRIPGVHQRIHESAIHLRGNDPVFKRAFLPSFFPEIPDTLIERDPYTAAGAFMGIVRDRLQNSQILDVASDLPKLQALTSSVPGQRSLADLEEIATDRLLNMLQFCGAQLATMSRGPAAIKVMTVARAVQSALFGLQYSFDDNWLPLSNVLEVSTSAPLFWTYPLPLKHVSYPWEVLSVAFLDAEHVVSVWTNHGIGVWNIRTGALEIELPPPDPNPARMLTEDRDRDNAAISADAKKVVSSSFATGALTVRRTGRDTASNDSWAAYESAVAPQAIVHAEVTCAAFSSDSTLIASGSQDGSIRLWNAMTGEAVTYADATSKDSVLIDANATQTPVVLEGHADTVNSLAFFTFRDNNGITHPDSRLVSGASDRTVRIWDRVTRRQVGHLTGHRSSVLSVAVSPLIDKSTLRIASGSSNGGIRIWDAEKLVMLHALEGHHDWVRSVAFSPTGKHLASAADDYCVRLWDVDVGKQVGERIRHPCWVYSVAFSADGSQIVSGARDGSVRIWDRVPVASAEGRI</sequence>
<feature type="domain" description="T6SS Phospholipase effector Tle1-like catalytic" evidence="5">
    <location>
        <begin position="114"/>
        <end position="463"/>
    </location>
</feature>
<protein>
    <submittedName>
        <fullName evidence="6">WD40 repeat-like protein</fullName>
    </submittedName>
</protein>
<dbReference type="SUPFAM" id="SSF50978">
    <property type="entry name" value="WD40 repeat-like"/>
    <property type="match status" value="1"/>
</dbReference>
<feature type="repeat" description="WD" evidence="3">
    <location>
        <begin position="913"/>
        <end position="958"/>
    </location>
</feature>
<evidence type="ECO:0000256" key="4">
    <source>
        <dbReference type="SAM" id="MobiDB-lite"/>
    </source>
</evidence>
<evidence type="ECO:0000256" key="2">
    <source>
        <dbReference type="ARBA" id="ARBA00022737"/>
    </source>
</evidence>
<dbReference type="InterPro" id="IPR019775">
    <property type="entry name" value="WD40_repeat_CS"/>
</dbReference>
<proteinExistence type="predicted"/>
<dbReference type="Proteomes" id="UP000077266">
    <property type="component" value="Unassembled WGS sequence"/>
</dbReference>
<evidence type="ECO:0000259" key="5">
    <source>
        <dbReference type="Pfam" id="PF09994"/>
    </source>
</evidence>
<evidence type="ECO:0000256" key="3">
    <source>
        <dbReference type="PROSITE-ProRule" id="PRU00221"/>
    </source>
</evidence>
<keyword evidence="2" id="KW-0677">Repeat</keyword>
<dbReference type="InterPro" id="IPR020472">
    <property type="entry name" value="WD40_PAC1"/>
</dbReference>
<name>A0A165CXW3_EXIGL</name>
<evidence type="ECO:0000313" key="6">
    <source>
        <dbReference type="EMBL" id="KZV83395.1"/>
    </source>
</evidence>
<dbReference type="InterPro" id="IPR036322">
    <property type="entry name" value="WD40_repeat_dom_sf"/>
</dbReference>
<dbReference type="AlphaFoldDB" id="A0A165CXW3"/>
<feature type="repeat" description="WD" evidence="3">
    <location>
        <begin position="959"/>
        <end position="1000"/>
    </location>
</feature>
<feature type="compositionally biased region" description="Basic and acidic residues" evidence="4">
    <location>
        <begin position="415"/>
        <end position="426"/>
    </location>
</feature>
<dbReference type="PROSITE" id="PS00678">
    <property type="entry name" value="WD_REPEATS_1"/>
    <property type="match status" value="2"/>
</dbReference>
<dbReference type="InterPro" id="IPR001680">
    <property type="entry name" value="WD40_rpt"/>
</dbReference>
<evidence type="ECO:0000313" key="7">
    <source>
        <dbReference type="Proteomes" id="UP000077266"/>
    </source>
</evidence>
<dbReference type="SMART" id="SM00320">
    <property type="entry name" value="WD40"/>
    <property type="match status" value="5"/>
</dbReference>
<dbReference type="EMBL" id="KV426273">
    <property type="protein sequence ID" value="KZV83395.1"/>
    <property type="molecule type" value="Genomic_DNA"/>
</dbReference>
<feature type="region of interest" description="Disordered" evidence="4">
    <location>
        <begin position="403"/>
        <end position="430"/>
    </location>
</feature>
<dbReference type="OrthoDB" id="538223at2759"/>
<feature type="region of interest" description="Disordered" evidence="4">
    <location>
        <begin position="61"/>
        <end position="91"/>
    </location>
</feature>
<dbReference type="CDD" id="cd00200">
    <property type="entry name" value="WD40"/>
    <property type="match status" value="1"/>
</dbReference>
<gene>
    <name evidence="6" type="ORF">EXIGLDRAFT_842982</name>
</gene>
<dbReference type="InterPro" id="IPR015943">
    <property type="entry name" value="WD40/YVTN_repeat-like_dom_sf"/>
</dbReference>
<dbReference type="PRINTS" id="PR00320">
    <property type="entry name" value="GPROTEINBRPT"/>
</dbReference>
<reference evidence="6 7" key="1">
    <citation type="journal article" date="2016" name="Mol. Biol. Evol.">
        <title>Comparative Genomics of Early-Diverging Mushroom-Forming Fungi Provides Insights into the Origins of Lignocellulose Decay Capabilities.</title>
        <authorList>
            <person name="Nagy L.G."/>
            <person name="Riley R."/>
            <person name="Tritt A."/>
            <person name="Adam C."/>
            <person name="Daum C."/>
            <person name="Floudas D."/>
            <person name="Sun H."/>
            <person name="Yadav J.S."/>
            <person name="Pangilinan J."/>
            <person name="Larsson K.H."/>
            <person name="Matsuura K."/>
            <person name="Barry K."/>
            <person name="Labutti K."/>
            <person name="Kuo R."/>
            <person name="Ohm R.A."/>
            <person name="Bhattacharya S.S."/>
            <person name="Shirouzu T."/>
            <person name="Yoshinaga Y."/>
            <person name="Martin F.M."/>
            <person name="Grigoriev I.V."/>
            <person name="Hibbett D.S."/>
        </authorList>
    </citation>
    <scope>NUCLEOTIDE SEQUENCE [LARGE SCALE GENOMIC DNA]</scope>
    <source>
        <strain evidence="6 7">HHB12029</strain>
    </source>
</reference>
<dbReference type="PROSITE" id="PS50294">
    <property type="entry name" value="WD_REPEATS_REGION"/>
    <property type="match status" value="5"/>
</dbReference>
<feature type="repeat" description="WD" evidence="3">
    <location>
        <begin position="806"/>
        <end position="840"/>
    </location>
</feature>
<dbReference type="PANTHER" id="PTHR33840">
    <property type="match status" value="1"/>
</dbReference>
<keyword evidence="7" id="KW-1185">Reference proteome</keyword>
<feature type="repeat" description="WD" evidence="3">
    <location>
        <begin position="862"/>
        <end position="903"/>
    </location>
</feature>
<dbReference type="Gene3D" id="2.130.10.10">
    <property type="entry name" value="YVTN repeat-like/Quinoprotein amine dehydrogenase"/>
    <property type="match status" value="2"/>
</dbReference>
<keyword evidence="1 3" id="KW-0853">WD repeat</keyword>
<dbReference type="STRING" id="1314781.A0A165CXW3"/>
<dbReference type="InParanoid" id="A0A165CXW3"/>
<evidence type="ECO:0000256" key="1">
    <source>
        <dbReference type="ARBA" id="ARBA00022574"/>
    </source>
</evidence>
<dbReference type="InterPro" id="IPR018712">
    <property type="entry name" value="Tle1-like_cat"/>
</dbReference>